<evidence type="ECO:0000256" key="1">
    <source>
        <dbReference type="SAM" id="MobiDB-lite"/>
    </source>
</evidence>
<dbReference type="Proteomes" id="UP000007755">
    <property type="component" value="Unassembled WGS sequence"/>
</dbReference>
<keyword evidence="3" id="KW-1185">Reference proteome</keyword>
<evidence type="ECO:0000313" key="2">
    <source>
        <dbReference type="EMBL" id="EGI59346.1"/>
    </source>
</evidence>
<feature type="region of interest" description="Disordered" evidence="1">
    <location>
        <begin position="120"/>
        <end position="152"/>
    </location>
</feature>
<sequence length="152" mass="17587">MPDGDTRYPAAVLAKVLRSDVLLTGNMIWSLNLERFSYGLAKLTQSRTQEASQEKHRKASIPIITRIQTGQFIFPQARHQLRRAHLRQKYQDRASFDIPVDLTFDNPTKPTAPIRMLHKTGRLFPKTSLNNPRKTRNKKSTPELQKHRKSKT</sequence>
<evidence type="ECO:0000313" key="3">
    <source>
        <dbReference type="Proteomes" id="UP000007755"/>
    </source>
</evidence>
<organism evidence="3">
    <name type="scientific">Acromyrmex echinatior</name>
    <name type="common">Panamanian leafcutter ant</name>
    <name type="synonym">Acromyrmex octospinosus echinatior</name>
    <dbReference type="NCBI Taxonomy" id="103372"/>
    <lineage>
        <taxon>Eukaryota</taxon>
        <taxon>Metazoa</taxon>
        <taxon>Ecdysozoa</taxon>
        <taxon>Arthropoda</taxon>
        <taxon>Hexapoda</taxon>
        <taxon>Insecta</taxon>
        <taxon>Pterygota</taxon>
        <taxon>Neoptera</taxon>
        <taxon>Endopterygota</taxon>
        <taxon>Hymenoptera</taxon>
        <taxon>Apocrita</taxon>
        <taxon>Aculeata</taxon>
        <taxon>Formicoidea</taxon>
        <taxon>Formicidae</taxon>
        <taxon>Myrmicinae</taxon>
        <taxon>Acromyrmex</taxon>
    </lineage>
</organism>
<gene>
    <name evidence="2" type="ORF">G5I_12506</name>
</gene>
<protein>
    <submittedName>
        <fullName evidence="2">Uncharacterized protein</fullName>
    </submittedName>
</protein>
<dbReference type="EMBL" id="GL888582">
    <property type="protein sequence ID" value="EGI59346.1"/>
    <property type="molecule type" value="Genomic_DNA"/>
</dbReference>
<reference evidence="2" key="1">
    <citation type="submission" date="2011-02" db="EMBL/GenBank/DDBJ databases">
        <title>The genome of the leaf-cutting ant Acromyrmex echinatior suggests key adaptations to social evolution and fungus farming.</title>
        <authorList>
            <person name="Nygaard S."/>
            <person name="Zhang G."/>
        </authorList>
    </citation>
    <scope>NUCLEOTIDE SEQUENCE</scope>
</reference>
<dbReference type="AlphaFoldDB" id="F4X2H7"/>
<name>F4X2H7_ACREC</name>
<proteinExistence type="predicted"/>
<dbReference type="InParanoid" id="F4X2H7"/>
<accession>F4X2H7</accession>